<comment type="cofactor">
    <cofactor evidence="1">
        <name>Zn(2+)</name>
        <dbReference type="ChEBI" id="CHEBI:29105"/>
    </cofactor>
</comment>
<reference evidence="10" key="1">
    <citation type="journal article" date="2021" name="PeerJ">
        <title>Extensive microbial diversity within the chicken gut microbiome revealed by metagenomics and culture.</title>
        <authorList>
            <person name="Gilroy R."/>
            <person name="Ravi A."/>
            <person name="Getino M."/>
            <person name="Pursley I."/>
            <person name="Horton D.L."/>
            <person name="Alikhan N.F."/>
            <person name="Baker D."/>
            <person name="Gharbi K."/>
            <person name="Hall N."/>
            <person name="Watson M."/>
            <person name="Adriaenssens E.M."/>
            <person name="Foster-Nyarko E."/>
            <person name="Jarju S."/>
            <person name="Secka A."/>
            <person name="Antonio M."/>
            <person name="Oren A."/>
            <person name="Chaudhuri R.R."/>
            <person name="La Ragione R."/>
            <person name="Hildebrand F."/>
            <person name="Pallen M.J."/>
        </authorList>
    </citation>
    <scope>NUCLEOTIDE SEQUENCE</scope>
    <source>
        <strain evidence="10">Gambia11-129</strain>
    </source>
</reference>
<reference evidence="10" key="2">
    <citation type="submission" date="2021-04" db="EMBL/GenBank/DDBJ databases">
        <authorList>
            <person name="Gilroy R."/>
        </authorList>
    </citation>
    <scope>NUCLEOTIDE SEQUENCE</scope>
    <source>
        <strain evidence="10">Gambia11-129</strain>
    </source>
</reference>
<dbReference type="InterPro" id="IPR010161">
    <property type="entry name" value="Peptidase_M20B"/>
</dbReference>
<dbReference type="Pfam" id="PF01546">
    <property type="entry name" value="Peptidase_M20"/>
    <property type="match status" value="1"/>
</dbReference>
<dbReference type="NCBIfam" id="NF003976">
    <property type="entry name" value="PRK05469.1"/>
    <property type="match status" value="1"/>
</dbReference>
<keyword evidence="5 10" id="KW-0378">Hydrolase</keyword>
<dbReference type="SUPFAM" id="SSF53187">
    <property type="entry name" value="Zn-dependent exopeptidases"/>
    <property type="match status" value="1"/>
</dbReference>
<dbReference type="Pfam" id="PF07687">
    <property type="entry name" value="M20_dimer"/>
    <property type="match status" value="1"/>
</dbReference>
<keyword evidence="10" id="KW-0031">Aminopeptidase</keyword>
<evidence type="ECO:0000256" key="4">
    <source>
        <dbReference type="ARBA" id="ARBA00022723"/>
    </source>
</evidence>
<dbReference type="PANTHER" id="PTHR42994:SF1">
    <property type="entry name" value="PEPTIDASE T"/>
    <property type="match status" value="1"/>
</dbReference>
<name>A0A9D1PRU3_9SPIO</name>
<evidence type="ECO:0000313" key="10">
    <source>
        <dbReference type="EMBL" id="HIV98526.1"/>
    </source>
</evidence>
<keyword evidence="3" id="KW-0645">Protease</keyword>
<dbReference type="EC" id="3.4.11.4" evidence="8"/>
<evidence type="ECO:0000256" key="3">
    <source>
        <dbReference type="ARBA" id="ARBA00022670"/>
    </source>
</evidence>
<evidence type="ECO:0000256" key="7">
    <source>
        <dbReference type="ARBA" id="ARBA00023049"/>
    </source>
</evidence>
<keyword evidence="4" id="KW-0479">Metal-binding</keyword>
<proteinExistence type="inferred from homology"/>
<evidence type="ECO:0000256" key="6">
    <source>
        <dbReference type="ARBA" id="ARBA00022833"/>
    </source>
</evidence>
<dbReference type="GO" id="GO:0006508">
    <property type="term" value="P:proteolysis"/>
    <property type="evidence" value="ECO:0007669"/>
    <property type="project" value="UniProtKB-UniRule"/>
</dbReference>
<evidence type="ECO:0000256" key="5">
    <source>
        <dbReference type="ARBA" id="ARBA00022801"/>
    </source>
</evidence>
<evidence type="ECO:0000256" key="8">
    <source>
        <dbReference type="NCBIfam" id="TIGR01882"/>
    </source>
</evidence>
<dbReference type="PROSITE" id="PS00758">
    <property type="entry name" value="ARGE_DAPE_CPG2_1"/>
    <property type="match status" value="1"/>
</dbReference>
<dbReference type="GO" id="GO:0008237">
    <property type="term" value="F:metallopeptidase activity"/>
    <property type="evidence" value="ECO:0007669"/>
    <property type="project" value="UniProtKB-KW"/>
</dbReference>
<comment type="similarity">
    <text evidence="2">Belongs to the peptidase M20B family.</text>
</comment>
<dbReference type="Gene3D" id="3.40.630.10">
    <property type="entry name" value="Zn peptidases"/>
    <property type="match status" value="1"/>
</dbReference>
<dbReference type="InterPro" id="IPR001261">
    <property type="entry name" value="ArgE/DapE_CS"/>
</dbReference>
<dbReference type="EMBL" id="DXHU01000006">
    <property type="protein sequence ID" value="HIV98526.1"/>
    <property type="molecule type" value="Genomic_DNA"/>
</dbReference>
<dbReference type="GO" id="GO:0008270">
    <property type="term" value="F:zinc ion binding"/>
    <property type="evidence" value="ECO:0007669"/>
    <property type="project" value="InterPro"/>
</dbReference>
<evidence type="ECO:0000256" key="2">
    <source>
        <dbReference type="ARBA" id="ARBA00009692"/>
    </source>
</evidence>
<dbReference type="GO" id="GO:0006518">
    <property type="term" value="P:peptide metabolic process"/>
    <property type="evidence" value="ECO:0007669"/>
    <property type="project" value="InterPro"/>
</dbReference>
<sequence length="408" mass="44527">MDIKKSLVRRFISYTEFDTMSNPENAGKKVPTTEGQKDLILQLEKELKALGLETELDDTWVLSGVLKGNRKGRRIAFMAHVDTADDVMGNAVKANVIECYDGKDITLSSGAVISVEENPDLKKYEGGCIITSDGSTLLGSDDKAGVAIIMSALEYIKENPDFPHPDIEVYFTCDEETGAGMDNFPYERVSAKVCYTIDGAEEPYIEDECFNAASITINAKGNSIHLGSARGKLVNAVTILSHIASALPQAESPEATDERYGYYCPLSLSGTQTEARLDVFIRDFDKAEFEHRIASVENLAKAISDIYRGTLEIESHVSYHNMGEINSKDSSAIDAIVSGGKNIGLDIKKTIIRGGTDGARMAEKLGISCPNIFTGGHNLHSLKEWVSLDAMHRSALLVLEIMKIQVEA</sequence>
<evidence type="ECO:0000313" key="11">
    <source>
        <dbReference type="Proteomes" id="UP000823936"/>
    </source>
</evidence>
<dbReference type="NCBIfam" id="TIGR01882">
    <property type="entry name" value="peptidase-T"/>
    <property type="match status" value="1"/>
</dbReference>
<dbReference type="PANTHER" id="PTHR42994">
    <property type="entry name" value="PEPTIDASE T"/>
    <property type="match status" value="1"/>
</dbReference>
<dbReference type="AlphaFoldDB" id="A0A9D1PRU3"/>
<evidence type="ECO:0000256" key="1">
    <source>
        <dbReference type="ARBA" id="ARBA00001947"/>
    </source>
</evidence>
<dbReference type="SUPFAM" id="SSF55031">
    <property type="entry name" value="Bacterial exopeptidase dimerisation domain"/>
    <property type="match status" value="1"/>
</dbReference>
<protein>
    <recommendedName>
        <fullName evidence="8">Peptidase T</fullName>
        <ecNumber evidence="8">3.4.11.4</ecNumber>
    </recommendedName>
</protein>
<dbReference type="Gene3D" id="3.30.70.360">
    <property type="match status" value="1"/>
</dbReference>
<dbReference type="GO" id="GO:0045148">
    <property type="term" value="F:tripeptide aminopeptidase activity"/>
    <property type="evidence" value="ECO:0007669"/>
    <property type="project" value="UniProtKB-UniRule"/>
</dbReference>
<dbReference type="Proteomes" id="UP000823936">
    <property type="component" value="Unassembled WGS sequence"/>
</dbReference>
<dbReference type="InterPro" id="IPR002933">
    <property type="entry name" value="Peptidase_M20"/>
</dbReference>
<organism evidence="10 11">
    <name type="scientific">Candidatus Ornithospirochaeta avicola</name>
    <dbReference type="NCBI Taxonomy" id="2840896"/>
    <lineage>
        <taxon>Bacteria</taxon>
        <taxon>Pseudomonadati</taxon>
        <taxon>Spirochaetota</taxon>
        <taxon>Spirochaetia</taxon>
        <taxon>Spirochaetales</taxon>
        <taxon>Spirochaetaceae</taxon>
        <taxon>Spirochaetaceae incertae sedis</taxon>
        <taxon>Candidatus Ornithospirochaeta</taxon>
    </lineage>
</organism>
<accession>A0A9D1PRU3</accession>
<comment type="caution">
    <text evidence="10">The sequence shown here is derived from an EMBL/GenBank/DDBJ whole genome shotgun (WGS) entry which is preliminary data.</text>
</comment>
<keyword evidence="7" id="KW-0482">Metalloprotease</keyword>
<keyword evidence="6" id="KW-0862">Zinc</keyword>
<dbReference type="InterPro" id="IPR036264">
    <property type="entry name" value="Bact_exopeptidase_dim_dom"/>
</dbReference>
<dbReference type="InterPro" id="IPR011650">
    <property type="entry name" value="Peptidase_M20_dimer"/>
</dbReference>
<dbReference type="NCBIfam" id="NF009920">
    <property type="entry name" value="PRK13381.1"/>
    <property type="match status" value="1"/>
</dbReference>
<evidence type="ECO:0000259" key="9">
    <source>
        <dbReference type="Pfam" id="PF07687"/>
    </source>
</evidence>
<feature type="domain" description="Peptidase M20 dimerisation" evidence="9">
    <location>
        <begin position="210"/>
        <end position="303"/>
    </location>
</feature>
<gene>
    <name evidence="10" type="primary">pepT</name>
    <name evidence="10" type="ORF">IAB12_01950</name>
</gene>